<feature type="compositionally biased region" description="Basic and acidic residues" evidence="1">
    <location>
        <begin position="441"/>
        <end position="454"/>
    </location>
</feature>
<feature type="region of interest" description="Disordered" evidence="1">
    <location>
        <begin position="87"/>
        <end position="107"/>
    </location>
</feature>
<name>A0AAD2D6Q9_EUPCR</name>
<evidence type="ECO:0000313" key="2">
    <source>
        <dbReference type="EMBL" id="CAI2383314.1"/>
    </source>
</evidence>
<accession>A0AAD2D6Q9</accession>
<evidence type="ECO:0000256" key="1">
    <source>
        <dbReference type="SAM" id="MobiDB-lite"/>
    </source>
</evidence>
<sequence length="546" mass="63163">MTMIRKILSNGSNVKTEDESRINLVETIESATENEDDLYFATIKKSSKAKAQQSYHSSMKPPRYPTITPNNPKMQKLYSSEMSENGANRISYNSQPSQGRGTTSSFPSIAKKINQGHLVKLSEPFTKNKGSMHKRYLSHTTKLKNELGKKQPGIVNMGHRKLRSINIGFNRKISEKYKMFEDFQREMQELNIKSQANKIVSGKAKLKPLIIKNEKKKKKDKRDFWMNYIPALATDIYDLPWSRSIDLLNPKFSYNDFLLDLKTENCQEGKKFYARPQLVSRSLPSPKKTGELYELEAKNRYLEYLLVNQNNKNLPRMKVDTRDQLVRDQYVEKLQNKINKYSQELQRVSPVKEPSEKDASRHNTALKKETLQSRMSGASKKQLSKSGSKKSLSRQNSAVSRRSKNNDSRASVRRKSKLQLPFSMLKVVKKLKNISNEIKQKKKEEENEEHKYSEESFGMTVKSKGKRNKVDKKIVDKALKDYFKNKIHEFNNKKKKKTKRDINKGLLGLALSKAKNFKKKKEKKVKNSRHNPSASEDFMSAVSQLT</sequence>
<feature type="region of interest" description="Disordered" evidence="1">
    <location>
        <begin position="343"/>
        <end position="416"/>
    </location>
</feature>
<feature type="compositionally biased region" description="Basic and acidic residues" evidence="1">
    <location>
        <begin position="353"/>
        <end position="371"/>
    </location>
</feature>
<organism evidence="2 3">
    <name type="scientific">Euplotes crassus</name>
    <dbReference type="NCBI Taxonomy" id="5936"/>
    <lineage>
        <taxon>Eukaryota</taxon>
        <taxon>Sar</taxon>
        <taxon>Alveolata</taxon>
        <taxon>Ciliophora</taxon>
        <taxon>Intramacronucleata</taxon>
        <taxon>Spirotrichea</taxon>
        <taxon>Hypotrichia</taxon>
        <taxon>Euplotida</taxon>
        <taxon>Euplotidae</taxon>
        <taxon>Moneuplotes</taxon>
    </lineage>
</organism>
<comment type="caution">
    <text evidence="2">The sequence shown here is derived from an EMBL/GenBank/DDBJ whole genome shotgun (WGS) entry which is preliminary data.</text>
</comment>
<protein>
    <submittedName>
        <fullName evidence="2">Uncharacterized protein</fullName>
    </submittedName>
</protein>
<gene>
    <name evidence="2" type="ORF">ECRASSUSDP1_LOCUS24812</name>
</gene>
<feature type="compositionally biased region" description="Low complexity" evidence="1">
    <location>
        <begin position="376"/>
        <end position="386"/>
    </location>
</feature>
<feature type="region of interest" description="Disordered" evidence="1">
    <location>
        <begin position="517"/>
        <end position="546"/>
    </location>
</feature>
<dbReference type="EMBL" id="CAMPGE010025573">
    <property type="protein sequence ID" value="CAI2383314.1"/>
    <property type="molecule type" value="Genomic_DNA"/>
</dbReference>
<evidence type="ECO:0000313" key="3">
    <source>
        <dbReference type="Proteomes" id="UP001295684"/>
    </source>
</evidence>
<keyword evidence="3" id="KW-1185">Reference proteome</keyword>
<dbReference type="Proteomes" id="UP001295684">
    <property type="component" value="Unassembled WGS sequence"/>
</dbReference>
<proteinExistence type="predicted"/>
<reference evidence="2" key="1">
    <citation type="submission" date="2023-07" db="EMBL/GenBank/DDBJ databases">
        <authorList>
            <consortium name="AG Swart"/>
            <person name="Singh M."/>
            <person name="Singh A."/>
            <person name="Seah K."/>
            <person name="Emmerich C."/>
        </authorList>
    </citation>
    <scope>NUCLEOTIDE SEQUENCE</scope>
    <source>
        <strain evidence="2">DP1</strain>
    </source>
</reference>
<feature type="region of interest" description="Disordered" evidence="1">
    <location>
        <begin position="441"/>
        <end position="468"/>
    </location>
</feature>
<feature type="compositionally biased region" description="Basic residues" evidence="1">
    <location>
        <begin position="517"/>
        <end position="529"/>
    </location>
</feature>
<dbReference type="AlphaFoldDB" id="A0AAD2D6Q9"/>